<evidence type="ECO:0000256" key="1">
    <source>
        <dbReference type="ARBA" id="ARBA00007422"/>
    </source>
</evidence>
<dbReference type="CDD" id="cd00311">
    <property type="entry name" value="TIM"/>
    <property type="match status" value="1"/>
</dbReference>
<sequence length="265" mass="29229">MMTPIWLGTSWKMNKPLSQAMAWCETLAARMPEGCHPAIQPFVIPPFTAIQPVSHFLQTHQLPLLTGAQNMHEADQGAWTGEISAAMLAETGATLVELGHSERRAAFNESDAAINRKVHSALGHGLRPLICIGDSAEEKRWQVSRESVVRQMKIALYGLSHQQALRTLIAYEPVWAIGEHGTPASPQEAGVIHQALRQALCERFGHETGTRIPLLYGGSVTLQNAVELLRQQEINGLFIGRAAWDAQGYCDIVQRVTQEFILQAQ</sequence>
<dbReference type="InterPro" id="IPR035990">
    <property type="entry name" value="TIM_sf"/>
</dbReference>
<dbReference type="NCBIfam" id="NF000722">
    <property type="entry name" value="PRK00042.2-1"/>
    <property type="match status" value="1"/>
</dbReference>
<evidence type="ECO:0000313" key="6">
    <source>
        <dbReference type="EMBL" id="SQC42134.1"/>
    </source>
</evidence>
<keyword evidence="3" id="KW-0324">Glycolysis</keyword>
<evidence type="ECO:0000313" key="20">
    <source>
        <dbReference type="Proteomes" id="UP000252603"/>
    </source>
</evidence>
<evidence type="ECO:0000256" key="2">
    <source>
        <dbReference type="ARBA" id="ARBA00023235"/>
    </source>
</evidence>
<dbReference type="Proteomes" id="UP000294876">
    <property type="component" value="Unassembled WGS sequence"/>
</dbReference>
<dbReference type="Proteomes" id="UP000251088">
    <property type="component" value="Unassembled WGS sequence"/>
</dbReference>
<dbReference type="EC" id="5.3.1.1" evidence="3"/>
<evidence type="ECO:0000313" key="28">
    <source>
        <dbReference type="Proteomes" id="UP000269921"/>
    </source>
</evidence>
<dbReference type="GO" id="GO:0046166">
    <property type="term" value="P:glyceraldehyde-3-phosphate biosynthetic process"/>
    <property type="evidence" value="ECO:0007669"/>
    <property type="project" value="TreeGrafter"/>
</dbReference>
<dbReference type="Pfam" id="PF00121">
    <property type="entry name" value="TIM"/>
    <property type="match status" value="1"/>
</dbReference>
<dbReference type="PROSITE" id="PS51440">
    <property type="entry name" value="TIM_2"/>
    <property type="match status" value="1"/>
</dbReference>
<comment type="pathway">
    <text evidence="3">Carbohydrate biosynthesis; gluconeogenesis.</text>
</comment>
<dbReference type="EMBL" id="UWVH01000001">
    <property type="protein sequence ID" value="VCV80790.1"/>
    <property type="molecule type" value="Genomic_DNA"/>
</dbReference>
<evidence type="ECO:0000313" key="4">
    <source>
        <dbReference type="EMBL" id="SBH47512.1"/>
    </source>
</evidence>
<evidence type="ECO:0000313" key="13">
    <source>
        <dbReference type="EMBL" id="SYH24328.1"/>
    </source>
</evidence>
<keyword evidence="3" id="KW-0963">Cytoplasm</keyword>
<evidence type="ECO:0000313" key="10">
    <source>
        <dbReference type="EMBL" id="SVS24016.1"/>
    </source>
</evidence>
<reference evidence="23 24" key="2">
    <citation type="submission" date="2018-08" db="EMBL/GenBank/DDBJ databases">
        <authorList>
            <consortium name="Pathogen Informatics"/>
        </authorList>
    </citation>
    <scope>NUCLEOTIDE SEQUENCE [LARGE SCALE GENOMIC DNA]</scope>
    <source>
        <strain evidence="7 20">4300STDY6470422</strain>
        <strain evidence="16 29">5012STDY7312589</strain>
        <strain evidence="12 27">EuSCAPE_AT029</strain>
        <strain evidence="10 26">EuSCAPE_GR114</strain>
        <strain evidence="14 23">EuSCAPE_HU047</strain>
        <strain evidence="13 24">EuSCAPE_IT093</strain>
        <strain evidence="11 25">EuSCAPE_TR125</strain>
        <strain evidence="17">k480</strain>
        <strain evidence="4">K480</strain>
    </source>
</reference>
<dbReference type="UniPathway" id="UPA00109">
    <property type="reaction ID" value="UER00189"/>
</dbReference>
<dbReference type="Proteomes" id="UP000077826">
    <property type="component" value="Unassembled WGS sequence"/>
</dbReference>
<dbReference type="Gene3D" id="3.20.20.70">
    <property type="entry name" value="Aldolase class I"/>
    <property type="match status" value="1"/>
</dbReference>
<comment type="pathway">
    <text evidence="3">Carbohydrate degradation; glycolysis; D-glyceraldehyde 3-phosphate from glycerone phosphate: step 1/1.</text>
</comment>
<dbReference type="Proteomes" id="UP000252603">
    <property type="component" value="Unassembled WGS sequence"/>
</dbReference>
<evidence type="ECO:0000313" key="17">
    <source>
        <dbReference type="Proteomes" id="UP000077826"/>
    </source>
</evidence>
<evidence type="ECO:0000313" key="23">
    <source>
        <dbReference type="Proteomes" id="UP000258253"/>
    </source>
</evidence>
<dbReference type="EMBL" id="FLDK01000017">
    <property type="protein sequence ID" value="SBH47512.1"/>
    <property type="molecule type" value="Genomic_DNA"/>
</dbReference>
<dbReference type="SUPFAM" id="SSF51351">
    <property type="entry name" value="Triosephosphate isomerase (TIM)"/>
    <property type="match status" value="1"/>
</dbReference>
<dbReference type="Proteomes" id="UP000259497">
    <property type="component" value="Unassembled WGS sequence"/>
</dbReference>
<name>A0A0C7KGQ3_KLEPN</name>
<dbReference type="EMBL" id="UFEU01000001">
    <property type="protein sequence ID" value="SSK15802.1"/>
    <property type="molecule type" value="Genomic_DNA"/>
</dbReference>
<dbReference type="Proteomes" id="UP000255167">
    <property type="component" value="Unassembled WGS sequence"/>
</dbReference>
<dbReference type="PANTHER" id="PTHR21139:SF42">
    <property type="entry name" value="TRIOSEPHOSPHATE ISOMERASE"/>
    <property type="match status" value="1"/>
</dbReference>
<dbReference type="NCBIfam" id="TIGR00419">
    <property type="entry name" value="tim"/>
    <property type="match status" value="1"/>
</dbReference>
<dbReference type="Proteomes" id="UP000258253">
    <property type="component" value="Unassembled WGS sequence"/>
</dbReference>
<dbReference type="InterPro" id="IPR013785">
    <property type="entry name" value="Aldolase_TIM"/>
</dbReference>
<dbReference type="Proteomes" id="UP000258673">
    <property type="component" value="Unassembled WGS sequence"/>
</dbReference>
<evidence type="ECO:0000313" key="26">
    <source>
        <dbReference type="Proteomes" id="UP000259497"/>
    </source>
</evidence>
<dbReference type="EMBL" id="UGNC01000004">
    <property type="protein sequence ID" value="STW39884.1"/>
    <property type="molecule type" value="Genomic_DNA"/>
</dbReference>
<dbReference type="UniPathway" id="UPA00138"/>
<evidence type="ECO:0000313" key="7">
    <source>
        <dbReference type="EMBL" id="SSK15802.1"/>
    </source>
</evidence>
<reference evidence="15 28" key="3">
    <citation type="submission" date="2018-10" db="EMBL/GenBank/DDBJ databases">
        <authorList>
            <person name="Noll B N."/>
        </authorList>
    </citation>
    <scope>NUCLEOTIDE SEQUENCE [LARGE SCALE GENOMIC DNA]</scope>
    <source>
        <strain evidence="15">Kpneu006</strain>
    </source>
</reference>
<proteinExistence type="inferred from homology"/>
<evidence type="ECO:0000313" key="27">
    <source>
        <dbReference type="Proteomes" id="UP000259975"/>
    </source>
</evidence>
<gene>
    <name evidence="14" type="primary">pgk/tpi</name>
    <name evidence="15" type="synonym">lerI</name>
    <name evidence="5" type="synonym">pgk</name>
    <name evidence="5" type="synonym">tpi</name>
    <name evidence="15" type="ORF">BANRA_04861</name>
    <name evidence="8" type="ORF">NCTC5052_01123</name>
    <name evidence="6" type="ORF">NCTC9128_07564</name>
    <name evidence="9" type="ORF">NCTC9617_01414</name>
    <name evidence="5" type="ORF">NCTC9645_00492</name>
    <name evidence="16" type="ORF">SAMEA104567804_03671</name>
    <name evidence="4" type="ORF">SAMEA2273558_05088</name>
    <name evidence="12" type="ORF">SAMEA3499901_03850</name>
    <name evidence="13" type="ORF">SAMEA3515122_00008</name>
    <name evidence="14" type="ORF">SAMEA3538828_01591</name>
    <name evidence="10" type="ORF">SAMEA3649733_00667</name>
    <name evidence="11" type="ORF">SAMEA3729652_03236</name>
    <name evidence="7" type="ORF">SAMEA4364603_00007</name>
</gene>
<dbReference type="Proteomes" id="UP000254103">
    <property type="component" value="Unassembled WGS sequence"/>
</dbReference>
<evidence type="ECO:0000313" key="29">
    <source>
        <dbReference type="Proteomes" id="UP000294876"/>
    </source>
</evidence>
<comment type="subcellular location">
    <subcellularLocation>
        <location evidence="3">Cytoplasm</location>
    </subcellularLocation>
</comment>
<evidence type="ECO:0000313" key="9">
    <source>
        <dbReference type="EMBL" id="STW39884.1"/>
    </source>
</evidence>
<evidence type="ECO:0000313" key="5">
    <source>
        <dbReference type="EMBL" id="SQC11077.1"/>
    </source>
</evidence>
<dbReference type="GO" id="GO:0019563">
    <property type="term" value="P:glycerol catabolic process"/>
    <property type="evidence" value="ECO:0007669"/>
    <property type="project" value="TreeGrafter"/>
</dbReference>
<evidence type="ECO:0000313" key="8">
    <source>
        <dbReference type="EMBL" id="STT92739.1"/>
    </source>
</evidence>
<comment type="catalytic activity">
    <reaction evidence="3">
        <text>D-glyceraldehyde 3-phosphate = dihydroxyacetone phosphate</text>
        <dbReference type="Rhea" id="RHEA:18585"/>
        <dbReference type="ChEBI" id="CHEBI:57642"/>
        <dbReference type="ChEBI" id="CHEBI:59776"/>
        <dbReference type="EC" id="5.3.1.1"/>
    </reaction>
</comment>
<dbReference type="Proteomes" id="UP000269921">
    <property type="component" value="Unassembled WGS sequence"/>
</dbReference>
<comment type="subunit">
    <text evidence="3">Homodimer.</text>
</comment>
<accession>A0A0C7KGQ3</accession>
<evidence type="ECO:0000313" key="14">
    <source>
        <dbReference type="EMBL" id="SYR34943.1"/>
    </source>
</evidence>
<evidence type="ECO:0000313" key="12">
    <source>
        <dbReference type="EMBL" id="SXN32805.1"/>
    </source>
</evidence>
<dbReference type="GO" id="GO:0006096">
    <property type="term" value="P:glycolytic process"/>
    <property type="evidence" value="ECO:0007669"/>
    <property type="project" value="UniProtKB-UniRule"/>
</dbReference>
<evidence type="ECO:0000313" key="22">
    <source>
        <dbReference type="Proteomes" id="UP000255167"/>
    </source>
</evidence>
<dbReference type="EMBL" id="UGLJ01000002">
    <property type="protein sequence ID" value="STT92739.1"/>
    <property type="molecule type" value="Genomic_DNA"/>
</dbReference>
<evidence type="ECO:0000313" key="15">
    <source>
        <dbReference type="EMBL" id="VCV80790.1"/>
    </source>
</evidence>
<protein>
    <recommendedName>
        <fullName evidence="3">Triosephosphate isomerase</fullName>
        <ecNumber evidence="3">5.3.1.1</ecNumber>
    </recommendedName>
</protein>
<dbReference type="InterPro" id="IPR000652">
    <property type="entry name" value="Triosephosphate_isomerase"/>
</dbReference>
<dbReference type="EMBL" id="UIXM01000001">
    <property type="protein sequence ID" value="SVS24016.1"/>
    <property type="molecule type" value="Genomic_DNA"/>
</dbReference>
<evidence type="ECO:0000313" key="16">
    <source>
        <dbReference type="EMBL" id="VGD23995.1"/>
    </source>
</evidence>
<keyword evidence="3" id="KW-0312">Gluconeogenesis</keyword>
<evidence type="ECO:0000313" key="18">
    <source>
        <dbReference type="Proteomes" id="UP000250675"/>
    </source>
</evidence>
<dbReference type="Proteomes" id="UP000259975">
    <property type="component" value="Unassembled WGS sequence"/>
</dbReference>
<dbReference type="GO" id="GO:0006094">
    <property type="term" value="P:gluconeogenesis"/>
    <property type="evidence" value="ECO:0007669"/>
    <property type="project" value="UniProtKB-UniPathway"/>
</dbReference>
<evidence type="ECO:0000313" key="21">
    <source>
        <dbReference type="Proteomes" id="UP000254103"/>
    </source>
</evidence>
<dbReference type="EMBL" id="ULCI01000005">
    <property type="protein sequence ID" value="SYR34943.1"/>
    <property type="molecule type" value="Genomic_DNA"/>
</dbReference>
<dbReference type="GO" id="GO:0005829">
    <property type="term" value="C:cytosol"/>
    <property type="evidence" value="ECO:0007669"/>
    <property type="project" value="TreeGrafter"/>
</dbReference>
<evidence type="ECO:0000313" key="19">
    <source>
        <dbReference type="Proteomes" id="UP000251088"/>
    </source>
</evidence>
<dbReference type="EMBL" id="UASO01000003">
    <property type="protein sequence ID" value="SQC11077.1"/>
    <property type="molecule type" value="Genomic_DNA"/>
</dbReference>
<evidence type="ECO:0000313" key="11">
    <source>
        <dbReference type="EMBL" id="SWT17059.1"/>
    </source>
</evidence>
<dbReference type="EMBL" id="UKGE01000016">
    <property type="protein sequence ID" value="SXN32805.1"/>
    <property type="molecule type" value="Genomic_DNA"/>
</dbReference>
<evidence type="ECO:0000313" key="24">
    <source>
        <dbReference type="Proteomes" id="UP000258673"/>
    </source>
</evidence>
<dbReference type="Proteomes" id="UP000258798">
    <property type="component" value="Unassembled WGS sequence"/>
</dbReference>
<dbReference type="KEGG" id="kpx:PMK1_03459"/>
<comment type="similarity">
    <text evidence="1 3">Belongs to the triosephosphate isomerase family.</text>
</comment>
<evidence type="ECO:0000256" key="3">
    <source>
        <dbReference type="RuleBase" id="RU363013"/>
    </source>
</evidence>
<dbReference type="EMBL" id="CAAGWG010000013">
    <property type="protein sequence ID" value="VGD23995.1"/>
    <property type="molecule type" value="Genomic_DNA"/>
</dbReference>
<dbReference type="EMBL" id="UAWN01000017">
    <property type="protein sequence ID" value="SQC42134.1"/>
    <property type="molecule type" value="Genomic_DNA"/>
</dbReference>
<organism evidence="14 23">
    <name type="scientific">Klebsiella pneumoniae</name>
    <dbReference type="NCBI Taxonomy" id="573"/>
    <lineage>
        <taxon>Bacteria</taxon>
        <taxon>Pseudomonadati</taxon>
        <taxon>Pseudomonadota</taxon>
        <taxon>Gammaproteobacteria</taxon>
        <taxon>Enterobacterales</taxon>
        <taxon>Enterobacteriaceae</taxon>
        <taxon>Klebsiella/Raoultella group</taxon>
        <taxon>Klebsiella</taxon>
        <taxon>Klebsiella pneumoniae complex</taxon>
    </lineage>
</organism>
<dbReference type="PANTHER" id="PTHR21139">
    <property type="entry name" value="TRIOSEPHOSPHATE ISOMERASE"/>
    <property type="match status" value="1"/>
</dbReference>
<dbReference type="AlphaFoldDB" id="A0A0C7KGQ3"/>
<evidence type="ECO:0000313" key="25">
    <source>
        <dbReference type="Proteomes" id="UP000258798"/>
    </source>
</evidence>
<keyword evidence="2 3" id="KW-0413">Isomerase</keyword>
<dbReference type="EMBL" id="UJRG01000010">
    <property type="protein sequence ID" value="SWT17059.1"/>
    <property type="molecule type" value="Genomic_DNA"/>
</dbReference>
<dbReference type="GO" id="GO:0004807">
    <property type="term" value="F:triose-phosphate isomerase activity"/>
    <property type="evidence" value="ECO:0007669"/>
    <property type="project" value="UniProtKB-UniRule"/>
</dbReference>
<dbReference type="Proteomes" id="UP000250675">
    <property type="component" value="Unassembled WGS sequence"/>
</dbReference>
<reference evidence="18 19" key="1">
    <citation type="submission" date="2018-06" db="EMBL/GenBank/DDBJ databases">
        <authorList>
            <consortium name="Pathogen Informatics"/>
            <person name="Doyle S."/>
        </authorList>
    </citation>
    <scope>NUCLEOTIDE SEQUENCE [LARGE SCALE GENOMIC DNA]</scope>
    <source>
        <strain evidence="8 21">NCTC5052</strain>
        <strain evidence="6 19">NCTC9128</strain>
        <strain evidence="9 22">NCTC9617</strain>
        <strain evidence="5 18">NCTC9645</strain>
    </source>
</reference>
<dbReference type="EMBL" id="UKUT01000001">
    <property type="protein sequence ID" value="SYH24328.1"/>
    <property type="molecule type" value="Genomic_DNA"/>
</dbReference>